<dbReference type="RefSeq" id="WP_030194553.1">
    <property type="nucleotide sequence ID" value="NZ_BMNZ01000003.1"/>
</dbReference>
<dbReference type="PANTHER" id="PTHR42870:SF1">
    <property type="entry name" value="NON-SPECIFIC LIPID-TRANSFER PROTEIN-LIKE 2"/>
    <property type="match status" value="1"/>
</dbReference>
<dbReference type="InterPro" id="IPR016039">
    <property type="entry name" value="Thiolase-like"/>
</dbReference>
<organism evidence="3 4">
    <name type="scientific">Terrabacter tumescens</name>
    <dbReference type="NCBI Taxonomy" id="60443"/>
    <lineage>
        <taxon>Bacteria</taxon>
        <taxon>Bacillati</taxon>
        <taxon>Actinomycetota</taxon>
        <taxon>Actinomycetes</taxon>
        <taxon>Micrococcales</taxon>
        <taxon>Intrasporangiaceae</taxon>
        <taxon>Terrabacter</taxon>
    </lineage>
</organism>
<dbReference type="EMBL" id="BMNZ01000003">
    <property type="protein sequence ID" value="GGM92223.1"/>
    <property type="molecule type" value="Genomic_DNA"/>
</dbReference>
<evidence type="ECO:0000259" key="1">
    <source>
        <dbReference type="Pfam" id="PF00108"/>
    </source>
</evidence>
<dbReference type="InterPro" id="IPR002155">
    <property type="entry name" value="Thiolase"/>
</dbReference>
<comment type="caution">
    <text evidence="3">The sequence shown here is derived from an EMBL/GenBank/DDBJ whole genome shotgun (WGS) entry which is preliminary data.</text>
</comment>
<dbReference type="PIRSF" id="PIRSF000429">
    <property type="entry name" value="Ac-CoA_Ac_transf"/>
    <property type="match status" value="1"/>
</dbReference>
<evidence type="ECO:0000313" key="3">
    <source>
        <dbReference type="EMBL" id="GGM92223.1"/>
    </source>
</evidence>
<evidence type="ECO:0000259" key="2">
    <source>
        <dbReference type="Pfam" id="PF22691"/>
    </source>
</evidence>
<proteinExistence type="predicted"/>
<sequence>MTAGSPSTSPDGVWVLGGFQTDFARNLTREGRDVSHLVGEVVDGTLEAARAAPAAVEVVHVGNAFGQLFTGQGHLGAMPATVRPDLWGLPASRHEAACASGGVALLAAMADLRAGHYDCALVLGVELEKTVPGDEAATHLGAAAWVGRDGEGARFMWPHVFSVVADEYDRRHGLDDAHLRAIAALNLANARRNPNAQTRAWDLPDLTGPDATDDALNPVVEGRLRRYDCSQVTDGAAGVVLVSDAWLRDHPGRRPVARIDGWGHRTVGLGLRQKLERDRDELYVLPHVRRAVTDAFDRAHVTLEDLDGFEVHDCFTPTEYLAIDHIGLTGPGESWKAVEDGSIAPGGRLPINPSGGLIGGGHPVGASGIRMLLDATRQVSGTAGDYQVEGARTFGTLNFGGSTATTVSLVVGAVDD</sequence>
<protein>
    <submittedName>
        <fullName evidence="3">Acetyl-CoA acetyltransferase</fullName>
    </submittedName>
</protein>
<evidence type="ECO:0000313" key="4">
    <source>
        <dbReference type="Proteomes" id="UP000623461"/>
    </source>
</evidence>
<feature type="domain" description="Thiolase C-terminal" evidence="2">
    <location>
        <begin position="281"/>
        <end position="412"/>
    </location>
</feature>
<dbReference type="Pfam" id="PF00108">
    <property type="entry name" value="Thiolase_N"/>
    <property type="match status" value="1"/>
</dbReference>
<reference evidence="4" key="1">
    <citation type="journal article" date="2019" name="Int. J. Syst. Evol. Microbiol.">
        <title>The Global Catalogue of Microorganisms (GCM) 10K type strain sequencing project: providing services to taxonomists for standard genome sequencing and annotation.</title>
        <authorList>
            <consortium name="The Broad Institute Genomics Platform"/>
            <consortium name="The Broad Institute Genome Sequencing Center for Infectious Disease"/>
            <person name="Wu L."/>
            <person name="Ma J."/>
        </authorList>
    </citation>
    <scope>NUCLEOTIDE SEQUENCE [LARGE SCALE GENOMIC DNA]</scope>
    <source>
        <strain evidence="4">JCM 1365</strain>
    </source>
</reference>
<dbReference type="Proteomes" id="UP000623461">
    <property type="component" value="Unassembled WGS sequence"/>
</dbReference>
<accession>A0ABQ2HWZ1</accession>
<dbReference type="Pfam" id="PF22691">
    <property type="entry name" value="Thiolase_C_1"/>
    <property type="match status" value="1"/>
</dbReference>
<keyword evidence="4" id="KW-1185">Reference proteome</keyword>
<dbReference type="NCBIfam" id="NF004936">
    <property type="entry name" value="PRK06289.1"/>
    <property type="match status" value="1"/>
</dbReference>
<dbReference type="InterPro" id="IPR020616">
    <property type="entry name" value="Thiolase_N"/>
</dbReference>
<dbReference type="Gene3D" id="3.40.47.10">
    <property type="match status" value="1"/>
</dbReference>
<dbReference type="PANTHER" id="PTHR42870">
    <property type="entry name" value="ACETYL-COA C-ACETYLTRANSFERASE"/>
    <property type="match status" value="1"/>
</dbReference>
<dbReference type="CDD" id="cd00829">
    <property type="entry name" value="SCP-x_thiolase"/>
    <property type="match status" value="1"/>
</dbReference>
<gene>
    <name evidence="3" type="ORF">GCM10009721_17370</name>
</gene>
<dbReference type="SUPFAM" id="SSF53901">
    <property type="entry name" value="Thiolase-like"/>
    <property type="match status" value="2"/>
</dbReference>
<name>A0ABQ2HWZ1_9MICO</name>
<feature type="domain" description="Thiolase N-terminal" evidence="1">
    <location>
        <begin position="18"/>
        <end position="244"/>
    </location>
</feature>
<dbReference type="InterPro" id="IPR055140">
    <property type="entry name" value="Thiolase_C_2"/>
</dbReference>